<dbReference type="GO" id="GO:0006281">
    <property type="term" value="P:DNA repair"/>
    <property type="evidence" value="ECO:0007669"/>
    <property type="project" value="UniProtKB-UniRule"/>
</dbReference>
<dbReference type="GO" id="GO:0006310">
    <property type="term" value="P:DNA recombination"/>
    <property type="evidence" value="ECO:0007669"/>
    <property type="project" value="UniProtKB-UniRule"/>
</dbReference>
<dbReference type="GO" id="GO:0005524">
    <property type="term" value="F:ATP binding"/>
    <property type="evidence" value="ECO:0007669"/>
    <property type="project" value="UniProtKB-UniRule"/>
</dbReference>
<dbReference type="Pfam" id="PF05496">
    <property type="entry name" value="RuvB_N"/>
    <property type="match status" value="1"/>
</dbReference>
<dbReference type="GO" id="GO:0016887">
    <property type="term" value="F:ATP hydrolysis activity"/>
    <property type="evidence" value="ECO:0007669"/>
    <property type="project" value="RHEA"/>
</dbReference>
<evidence type="ECO:0000259" key="11">
    <source>
        <dbReference type="SMART" id="SM00382"/>
    </source>
</evidence>
<dbReference type="PANTHER" id="PTHR42848">
    <property type="match status" value="1"/>
</dbReference>
<dbReference type="InterPro" id="IPR036390">
    <property type="entry name" value="WH_DNA-bd_sf"/>
</dbReference>
<dbReference type="InterPro" id="IPR008824">
    <property type="entry name" value="RuvB-like_N"/>
</dbReference>
<dbReference type="GO" id="GO:0009378">
    <property type="term" value="F:four-way junction helicase activity"/>
    <property type="evidence" value="ECO:0007669"/>
    <property type="project" value="InterPro"/>
</dbReference>
<evidence type="ECO:0000256" key="9">
    <source>
        <dbReference type="HAMAP-Rule" id="MF_00016"/>
    </source>
</evidence>
<dbReference type="Pfam" id="PF05491">
    <property type="entry name" value="WHD_RuvB"/>
    <property type="match status" value="1"/>
</dbReference>
<feature type="binding site" evidence="9">
    <location>
        <position position="325"/>
    </location>
    <ligand>
        <name>DNA</name>
        <dbReference type="ChEBI" id="CHEBI:16991"/>
    </ligand>
</feature>
<organism evidence="12 13">
    <name type="scientific">Haliangium ochraceum (strain DSM 14365 / JCM 11303 / SMP-2)</name>
    <dbReference type="NCBI Taxonomy" id="502025"/>
    <lineage>
        <taxon>Bacteria</taxon>
        <taxon>Pseudomonadati</taxon>
        <taxon>Myxococcota</taxon>
        <taxon>Polyangia</taxon>
        <taxon>Haliangiales</taxon>
        <taxon>Kofleriaceae</taxon>
        <taxon>Haliangium</taxon>
    </lineage>
</organism>
<keyword evidence="3 9" id="KW-0227">DNA damage</keyword>
<keyword evidence="5 9" id="KW-0067">ATP-binding</keyword>
<keyword evidence="6 9" id="KW-0238">DNA-binding</keyword>
<name>D0LZE5_HALO1</name>
<dbReference type="EC" id="3.6.4.-" evidence="9"/>
<feature type="compositionally biased region" description="Basic and acidic residues" evidence="10">
    <location>
        <begin position="26"/>
        <end position="47"/>
    </location>
</feature>
<dbReference type="InterPro" id="IPR004605">
    <property type="entry name" value="DNA_helicase_Holl-junc_RuvB"/>
</dbReference>
<dbReference type="InterPro" id="IPR003593">
    <property type="entry name" value="AAA+_ATPase"/>
</dbReference>
<keyword evidence="1 9" id="KW-0963">Cytoplasm</keyword>
<evidence type="ECO:0000256" key="4">
    <source>
        <dbReference type="ARBA" id="ARBA00022801"/>
    </source>
</evidence>
<dbReference type="SMART" id="SM00382">
    <property type="entry name" value="AAA"/>
    <property type="match status" value="1"/>
</dbReference>
<evidence type="ECO:0000313" key="12">
    <source>
        <dbReference type="EMBL" id="ACY16407.1"/>
    </source>
</evidence>
<comment type="function">
    <text evidence="9">The RuvA-RuvB-RuvC complex processes Holliday junction (HJ) DNA during genetic recombination and DNA repair, while the RuvA-RuvB complex plays an important role in the rescue of blocked DNA replication forks via replication fork reversal (RFR). RuvA specifically binds to HJ cruciform DNA, conferring on it an open structure. The RuvB hexamer acts as an ATP-dependent pump, pulling dsDNA into and through the RuvAB complex. RuvB forms 2 homohexamers on either side of HJ DNA bound by 1 or 2 RuvA tetramers; 4 subunits per hexamer contact DNA at a time. Coordinated motions by a converter formed by DNA-disengaged RuvB subunits stimulates ATP hydrolysis and nucleotide exchange. Immobilization of the converter enables RuvB to convert the ATP-contained energy into a lever motion, pulling 2 nucleotides of DNA out of the RuvA tetramer per ATP hydrolyzed, thus driving DNA branch migration. The RuvB motors rotate together with the DNA substrate, which together with the progressing nucleotide cycle form the mechanistic basis for DNA recombination by continuous HJ branch migration. Branch migration allows RuvC to scan DNA until it finds its consensus sequence, where it cleaves and resolves cruciform DNA.</text>
</comment>
<evidence type="ECO:0000313" key="13">
    <source>
        <dbReference type="Proteomes" id="UP000001880"/>
    </source>
</evidence>
<feature type="binding site" evidence="9">
    <location>
        <position position="55"/>
    </location>
    <ligand>
        <name>ATP</name>
        <dbReference type="ChEBI" id="CHEBI:30616"/>
    </ligand>
</feature>
<dbReference type="OrthoDB" id="9804478at2"/>
<dbReference type="NCBIfam" id="TIGR00635">
    <property type="entry name" value="ruvB"/>
    <property type="match status" value="1"/>
</dbReference>
<dbReference type="Gene3D" id="1.10.8.60">
    <property type="match status" value="1"/>
</dbReference>
<feature type="binding site" evidence="9">
    <location>
        <position position="96"/>
    </location>
    <ligand>
        <name>ATP</name>
        <dbReference type="ChEBI" id="CHEBI:30616"/>
    </ligand>
</feature>
<dbReference type="Gene3D" id="1.10.10.10">
    <property type="entry name" value="Winged helix-like DNA-binding domain superfamily/Winged helix DNA-binding domain"/>
    <property type="match status" value="1"/>
</dbReference>
<dbReference type="SUPFAM" id="SSF46785">
    <property type="entry name" value="Winged helix' DNA-binding domain"/>
    <property type="match status" value="1"/>
</dbReference>
<dbReference type="InterPro" id="IPR008823">
    <property type="entry name" value="RuvB_wg_C"/>
</dbReference>
<dbReference type="RefSeq" id="WP_012829006.1">
    <property type="nucleotide sequence ID" value="NC_013440.1"/>
</dbReference>
<feature type="binding site" evidence="9">
    <location>
        <position position="100"/>
    </location>
    <ligand>
        <name>ATP</name>
        <dbReference type="ChEBI" id="CHEBI:30616"/>
    </ligand>
</feature>
<feature type="region of interest" description="Head domain (RuvB-H)" evidence="9">
    <location>
        <begin position="289"/>
        <end position="376"/>
    </location>
</feature>
<comment type="catalytic activity">
    <reaction evidence="9">
        <text>ATP + H2O = ADP + phosphate + H(+)</text>
        <dbReference type="Rhea" id="RHEA:13065"/>
        <dbReference type="ChEBI" id="CHEBI:15377"/>
        <dbReference type="ChEBI" id="CHEBI:15378"/>
        <dbReference type="ChEBI" id="CHEBI:30616"/>
        <dbReference type="ChEBI" id="CHEBI:43474"/>
        <dbReference type="ChEBI" id="CHEBI:456216"/>
    </reaction>
</comment>
<evidence type="ECO:0000256" key="10">
    <source>
        <dbReference type="SAM" id="MobiDB-lite"/>
    </source>
</evidence>
<keyword evidence="2 9" id="KW-0547">Nucleotide-binding</keyword>
<feature type="binding site" evidence="9">
    <location>
        <position position="101"/>
    </location>
    <ligand>
        <name>ATP</name>
        <dbReference type="ChEBI" id="CHEBI:30616"/>
    </ligand>
</feature>
<comment type="similarity">
    <text evidence="9">Belongs to the RuvB family.</text>
</comment>
<dbReference type="GO" id="GO:0005737">
    <property type="term" value="C:cytoplasm"/>
    <property type="evidence" value="ECO:0007669"/>
    <property type="project" value="UniProtKB-SubCell"/>
</dbReference>
<dbReference type="InterPro" id="IPR036388">
    <property type="entry name" value="WH-like_DNA-bd_sf"/>
</dbReference>
<evidence type="ECO:0000256" key="8">
    <source>
        <dbReference type="ARBA" id="ARBA00023204"/>
    </source>
</evidence>
<evidence type="ECO:0000256" key="5">
    <source>
        <dbReference type="ARBA" id="ARBA00022840"/>
    </source>
</evidence>
<keyword evidence="7 9" id="KW-0233">DNA recombination</keyword>
<comment type="subcellular location">
    <subcellularLocation>
        <location evidence="9">Cytoplasm</location>
    </subcellularLocation>
</comment>
<dbReference type="GO" id="GO:0048476">
    <property type="term" value="C:Holliday junction resolvase complex"/>
    <property type="evidence" value="ECO:0007669"/>
    <property type="project" value="UniProtKB-UniRule"/>
</dbReference>
<dbReference type="PANTHER" id="PTHR42848:SF1">
    <property type="entry name" value="HOLLIDAY JUNCTION BRANCH MIGRATION COMPLEX SUBUNIT RUVB"/>
    <property type="match status" value="1"/>
</dbReference>
<keyword evidence="12" id="KW-0347">Helicase</keyword>
<evidence type="ECO:0000256" key="3">
    <source>
        <dbReference type="ARBA" id="ARBA00022763"/>
    </source>
</evidence>
<dbReference type="GO" id="GO:0000400">
    <property type="term" value="F:four-way junction DNA binding"/>
    <property type="evidence" value="ECO:0007669"/>
    <property type="project" value="UniProtKB-UniRule"/>
</dbReference>
<feature type="binding site" evidence="9">
    <location>
        <position position="54"/>
    </location>
    <ligand>
        <name>ATP</name>
        <dbReference type="ChEBI" id="CHEBI:30616"/>
    </ligand>
</feature>
<dbReference type="STRING" id="502025.Hoch_3908"/>
<feature type="binding site" evidence="9">
    <location>
        <position position="100"/>
    </location>
    <ligand>
        <name>Mg(2+)</name>
        <dbReference type="ChEBI" id="CHEBI:18420"/>
    </ligand>
</feature>
<evidence type="ECO:0000256" key="7">
    <source>
        <dbReference type="ARBA" id="ARBA00023172"/>
    </source>
</evidence>
<dbReference type="InterPro" id="IPR041445">
    <property type="entry name" value="AAA_lid_4"/>
</dbReference>
<evidence type="ECO:0000256" key="1">
    <source>
        <dbReference type="ARBA" id="ARBA00022490"/>
    </source>
</evidence>
<dbReference type="KEGG" id="hoh:Hoch_3908"/>
<keyword evidence="8 9" id="KW-0234">DNA repair</keyword>
<dbReference type="Proteomes" id="UP000001880">
    <property type="component" value="Chromosome"/>
</dbReference>
<keyword evidence="4 9" id="KW-0378">Hydrolase</keyword>
<feature type="binding site" evidence="9">
    <location>
        <begin position="162"/>
        <end position="164"/>
    </location>
    <ligand>
        <name>ATP</name>
        <dbReference type="ChEBI" id="CHEBI:30616"/>
    </ligand>
</feature>
<evidence type="ECO:0000256" key="2">
    <source>
        <dbReference type="ARBA" id="ARBA00022741"/>
    </source>
</evidence>
<feature type="binding site" evidence="9">
    <location>
        <position position="205"/>
    </location>
    <ligand>
        <name>ATP</name>
        <dbReference type="ChEBI" id="CHEBI:30616"/>
    </ligand>
</feature>
<protein>
    <recommendedName>
        <fullName evidence="9">Holliday junction branch migration complex subunit RuvB</fullName>
        <ecNumber evidence="9">3.6.4.-</ecNumber>
    </recommendedName>
</protein>
<dbReference type="Pfam" id="PF17864">
    <property type="entry name" value="AAA_lid_4"/>
    <property type="match status" value="1"/>
</dbReference>
<dbReference type="HAMAP" id="MF_00016">
    <property type="entry name" value="DNA_HJ_migration_RuvB"/>
    <property type="match status" value="1"/>
</dbReference>
<feature type="region of interest" description="Small ATPAse domain (RuvB-S)" evidence="9">
    <location>
        <begin position="216"/>
        <end position="286"/>
    </location>
</feature>
<dbReference type="NCBIfam" id="NF000868">
    <property type="entry name" value="PRK00080.1"/>
    <property type="match status" value="1"/>
</dbReference>
<dbReference type="Gene3D" id="3.40.50.300">
    <property type="entry name" value="P-loop containing nucleotide triphosphate hydrolases"/>
    <property type="match status" value="1"/>
</dbReference>
<dbReference type="SUPFAM" id="SSF52540">
    <property type="entry name" value="P-loop containing nucleoside triphosphate hydrolases"/>
    <property type="match status" value="1"/>
</dbReference>
<keyword evidence="13" id="KW-1185">Reference proteome</keyword>
<feature type="binding site" evidence="9">
    <location>
        <position position="344"/>
    </location>
    <ligand>
        <name>DNA</name>
        <dbReference type="ChEBI" id="CHEBI:16991"/>
    </ligand>
</feature>
<comment type="domain">
    <text evidence="9">Has 3 domains, the large (RuvB-L) and small ATPase (RuvB-S) domains and the C-terminal head (RuvB-H) domain. The head domain binds DNA, while the ATPase domains jointly bind ATP, ADP or are empty depending on the state of the subunit in the translocation cycle. During a single DNA translocation step the structure of each domain remains the same, but their relative positions change.</text>
</comment>
<dbReference type="HOGENOM" id="CLU_055599_1_0_7"/>
<dbReference type="InterPro" id="IPR027417">
    <property type="entry name" value="P-loop_NTPase"/>
</dbReference>
<comment type="caution">
    <text evidence="9">Lacks conserved residue(s) required for the propagation of feature annotation.</text>
</comment>
<comment type="subunit">
    <text evidence="9">Homohexamer. Forms an RuvA(8)-RuvB(12)-Holliday junction (HJ) complex. HJ DNA is sandwiched between 2 RuvA tetramers; dsDNA enters through RuvA and exits via RuvB. An RuvB hexamer assembles on each DNA strand where it exits the tetramer. Each RuvB hexamer is contacted by two RuvA subunits (via domain III) on 2 adjacent RuvB subunits; this complex drives branch migration. In the full resolvosome a probable DNA-RuvA(4)-RuvB(12)-RuvC(2) complex forms which resolves the HJ.</text>
</comment>
<feature type="compositionally biased region" description="Low complexity" evidence="10">
    <location>
        <begin position="11"/>
        <end position="23"/>
    </location>
</feature>
<evidence type="ECO:0000256" key="6">
    <source>
        <dbReference type="ARBA" id="ARBA00023125"/>
    </source>
</evidence>
<gene>
    <name evidence="9" type="primary">ruvB</name>
    <name evidence="12" type="ordered locus">Hoch_3908</name>
</gene>
<dbReference type="eggNOG" id="COG2255">
    <property type="taxonomic scope" value="Bacteria"/>
</dbReference>
<sequence>MGRKRHDEGAAGEAGARSGAQRPTRARRETRETRSDSELAPDERGGEGRFQGALRPQRFDDYVGQPDIIANLRVSVSAAKQNGWALDHFLFAGPPGLGKTTLAHVIANELGVGVHVTSGPAIDHKGMLASLLTALGEGDVLFIDEIHRLNPVVEENLYPAMEDFKFDLFIGDGPHAKAVTMNLPRFTLLGATTRMGLLSSPLLDRFGFHWQLGYYDLSEMAAIVARSAQVLGVGMEDGGALEIARRSRGTPRIANRLLRRVRDFATVESSGVIGGKLAAAALDRLSVDHAGLDALDRAYLTVVVERFDGGPVGVDAIAASMSEERGTLEDVVEPFLLQAGFITRTPRGRMATAAAFRHLGVRAPGRVPTGGPLRSV</sequence>
<dbReference type="PRINTS" id="PR00830">
    <property type="entry name" value="ENDOLAPTASE"/>
</dbReference>
<feature type="binding site" evidence="9">
    <location>
        <position position="349"/>
    </location>
    <ligand>
        <name>DNA</name>
        <dbReference type="ChEBI" id="CHEBI:16991"/>
    </ligand>
</feature>
<feature type="binding site" evidence="9">
    <location>
        <position position="252"/>
    </location>
    <ligand>
        <name>ATP</name>
        <dbReference type="ChEBI" id="CHEBI:30616"/>
    </ligand>
</feature>
<dbReference type="EMBL" id="CP001804">
    <property type="protein sequence ID" value="ACY16407.1"/>
    <property type="molecule type" value="Genomic_DNA"/>
</dbReference>
<feature type="region of interest" description="Disordered" evidence="10">
    <location>
        <begin position="1"/>
        <end position="56"/>
    </location>
</feature>
<feature type="binding site" evidence="9">
    <location>
        <position position="99"/>
    </location>
    <ligand>
        <name>ATP</name>
        <dbReference type="ChEBI" id="CHEBI:30616"/>
    </ligand>
</feature>
<reference evidence="12 13" key="1">
    <citation type="journal article" date="2010" name="Stand. Genomic Sci.">
        <title>Complete genome sequence of Haliangium ochraceum type strain (SMP-2).</title>
        <authorList>
            <consortium name="US DOE Joint Genome Institute (JGI-PGF)"/>
            <person name="Ivanova N."/>
            <person name="Daum C."/>
            <person name="Lang E."/>
            <person name="Abt B."/>
            <person name="Kopitz M."/>
            <person name="Saunders E."/>
            <person name="Lapidus A."/>
            <person name="Lucas S."/>
            <person name="Glavina Del Rio T."/>
            <person name="Nolan M."/>
            <person name="Tice H."/>
            <person name="Copeland A."/>
            <person name="Cheng J.F."/>
            <person name="Chen F."/>
            <person name="Bruce D."/>
            <person name="Goodwin L."/>
            <person name="Pitluck S."/>
            <person name="Mavromatis K."/>
            <person name="Pati A."/>
            <person name="Mikhailova N."/>
            <person name="Chen A."/>
            <person name="Palaniappan K."/>
            <person name="Land M."/>
            <person name="Hauser L."/>
            <person name="Chang Y.J."/>
            <person name="Jeffries C.D."/>
            <person name="Detter J.C."/>
            <person name="Brettin T."/>
            <person name="Rohde M."/>
            <person name="Goker M."/>
            <person name="Bristow J."/>
            <person name="Markowitz V."/>
            <person name="Eisen J.A."/>
            <person name="Hugenholtz P."/>
            <person name="Kyrpides N.C."/>
            <person name="Klenk H.P."/>
        </authorList>
    </citation>
    <scope>NUCLEOTIDE SEQUENCE [LARGE SCALE GENOMIC DNA]</scope>
    <source>
        <strain evidence="13">DSM 14365 / CIP 107738 / JCM 11303 / AJ 13395 / SMP-2</strain>
    </source>
</reference>
<proteinExistence type="inferred from homology"/>
<dbReference type="CDD" id="cd00009">
    <property type="entry name" value="AAA"/>
    <property type="match status" value="1"/>
</dbReference>
<feature type="binding site" evidence="9">
    <location>
        <position position="215"/>
    </location>
    <ligand>
        <name>ATP</name>
        <dbReference type="ChEBI" id="CHEBI:30616"/>
    </ligand>
</feature>
<accession>D0LZE5</accession>
<feature type="domain" description="AAA+ ATPase" evidence="11">
    <location>
        <begin position="85"/>
        <end position="216"/>
    </location>
</feature>
<dbReference type="AlphaFoldDB" id="D0LZE5"/>